<dbReference type="AlphaFoldDB" id="A0A8J7KM54"/>
<dbReference type="PANTHER" id="PTHR46438:SF11">
    <property type="entry name" value="LIPASE-RELATED"/>
    <property type="match status" value="1"/>
</dbReference>
<sequence length="315" mass="34276">MKRARMVPEQTLSPETGPWPAWPGREVTLDGTVIHVRDTPGTTPDTEPALYIHGLGGSGQNWTDLAGLLAGKLDGQAIDLPGFGLSEPAKRYGVAAFAARVIRWIEESDRGPVHLFGNSLGGAVSVRVAANRPDLVRTLTLISPAMPFMDPRWSAHSKLLPMLLLPNVEKIATKRIQAMAPADITRAALELCYADPTRITEDVFQRYTDEAAVRVAQPWYAEAWVRTFRDLVGNFVRAYLPGSGSLWNLAAHVEAPTLVIAGNEDRLVDVRVAPKVATTIPDSRLLILDHVGHVAQLEAPRTVARAVLGLLEELS</sequence>
<dbReference type="GO" id="GO:0003824">
    <property type="term" value="F:catalytic activity"/>
    <property type="evidence" value="ECO:0007669"/>
    <property type="project" value="UniProtKB-ARBA"/>
</dbReference>
<reference evidence="3" key="1">
    <citation type="submission" date="2020-11" db="EMBL/GenBank/DDBJ databases">
        <title>Sequencing the genomes of 1000 actinobacteria strains.</title>
        <authorList>
            <person name="Klenk H.-P."/>
        </authorList>
    </citation>
    <scope>NUCLEOTIDE SEQUENCE</scope>
    <source>
        <strain evidence="3">DSM 45356</strain>
    </source>
</reference>
<protein>
    <submittedName>
        <fullName evidence="3">Pimeloyl-ACP methyl ester carboxylesterase</fullName>
    </submittedName>
</protein>
<gene>
    <name evidence="3" type="ORF">IW245_004980</name>
</gene>
<dbReference type="Gene3D" id="3.40.50.1820">
    <property type="entry name" value="alpha/beta hydrolase"/>
    <property type="match status" value="1"/>
</dbReference>
<dbReference type="Proteomes" id="UP000622552">
    <property type="component" value="Unassembled WGS sequence"/>
</dbReference>
<evidence type="ECO:0000256" key="1">
    <source>
        <dbReference type="SAM" id="MobiDB-lite"/>
    </source>
</evidence>
<accession>A0A8J7KM54</accession>
<feature type="domain" description="AB hydrolase-1" evidence="2">
    <location>
        <begin position="50"/>
        <end position="300"/>
    </location>
</feature>
<dbReference type="InterPro" id="IPR029058">
    <property type="entry name" value="AB_hydrolase_fold"/>
</dbReference>
<proteinExistence type="predicted"/>
<dbReference type="InterPro" id="IPR000073">
    <property type="entry name" value="AB_hydrolase_1"/>
</dbReference>
<keyword evidence="4" id="KW-1185">Reference proteome</keyword>
<organism evidence="3 4">
    <name type="scientific">Longispora fulva</name>
    <dbReference type="NCBI Taxonomy" id="619741"/>
    <lineage>
        <taxon>Bacteria</taxon>
        <taxon>Bacillati</taxon>
        <taxon>Actinomycetota</taxon>
        <taxon>Actinomycetes</taxon>
        <taxon>Micromonosporales</taxon>
        <taxon>Micromonosporaceae</taxon>
        <taxon>Longispora</taxon>
    </lineage>
</organism>
<dbReference type="RefSeq" id="WP_197005507.1">
    <property type="nucleotide sequence ID" value="NZ_BONS01000009.1"/>
</dbReference>
<name>A0A8J7KM54_9ACTN</name>
<dbReference type="Pfam" id="PF00561">
    <property type="entry name" value="Abhydrolase_1"/>
    <property type="match status" value="1"/>
</dbReference>
<evidence type="ECO:0000259" key="2">
    <source>
        <dbReference type="Pfam" id="PF00561"/>
    </source>
</evidence>
<comment type="caution">
    <text evidence="3">The sequence shown here is derived from an EMBL/GenBank/DDBJ whole genome shotgun (WGS) entry which is preliminary data.</text>
</comment>
<dbReference type="PANTHER" id="PTHR46438">
    <property type="entry name" value="ALPHA/BETA-HYDROLASES SUPERFAMILY PROTEIN"/>
    <property type="match status" value="1"/>
</dbReference>
<dbReference type="EMBL" id="JADOUF010000001">
    <property type="protein sequence ID" value="MBG6138786.1"/>
    <property type="molecule type" value="Genomic_DNA"/>
</dbReference>
<evidence type="ECO:0000313" key="3">
    <source>
        <dbReference type="EMBL" id="MBG6138786.1"/>
    </source>
</evidence>
<dbReference type="PRINTS" id="PR00111">
    <property type="entry name" value="ABHYDROLASE"/>
</dbReference>
<dbReference type="SUPFAM" id="SSF53474">
    <property type="entry name" value="alpha/beta-Hydrolases"/>
    <property type="match status" value="1"/>
</dbReference>
<evidence type="ECO:0000313" key="4">
    <source>
        <dbReference type="Proteomes" id="UP000622552"/>
    </source>
</evidence>
<feature type="region of interest" description="Disordered" evidence="1">
    <location>
        <begin position="1"/>
        <end position="21"/>
    </location>
</feature>